<dbReference type="Proteomes" id="UP001328107">
    <property type="component" value="Unassembled WGS sequence"/>
</dbReference>
<sequence>SFFAFAFDFVLYNFGYYLSVIFSTLFGYQPLLLLDISSNRAGIITGMVITLIKKARISSIVLHPLRQIYHNSVISLYTSVLAWLFRRIPIDQVRARYERLAFQALRFAR</sequence>
<dbReference type="EMBL" id="BTRK01000003">
    <property type="protein sequence ID" value="GMR40349.1"/>
    <property type="molecule type" value="Genomic_DNA"/>
</dbReference>
<organism evidence="2 3">
    <name type="scientific">Pristionchus mayeri</name>
    <dbReference type="NCBI Taxonomy" id="1317129"/>
    <lineage>
        <taxon>Eukaryota</taxon>
        <taxon>Metazoa</taxon>
        <taxon>Ecdysozoa</taxon>
        <taxon>Nematoda</taxon>
        <taxon>Chromadorea</taxon>
        <taxon>Rhabditida</taxon>
        <taxon>Rhabditina</taxon>
        <taxon>Diplogasteromorpha</taxon>
        <taxon>Diplogasteroidea</taxon>
        <taxon>Neodiplogasteridae</taxon>
        <taxon>Pristionchus</taxon>
    </lineage>
</organism>
<dbReference type="AlphaFoldDB" id="A0AAN4ZJ75"/>
<keyword evidence="1" id="KW-0812">Transmembrane</keyword>
<accession>A0AAN4ZJ75</accession>
<keyword evidence="1" id="KW-0472">Membrane</keyword>
<feature type="transmembrane region" description="Helical" evidence="1">
    <location>
        <begin position="14"/>
        <end position="34"/>
    </location>
</feature>
<name>A0AAN4ZJ75_9BILA</name>
<evidence type="ECO:0000313" key="2">
    <source>
        <dbReference type="EMBL" id="GMR40349.1"/>
    </source>
</evidence>
<feature type="non-terminal residue" evidence="2">
    <location>
        <position position="109"/>
    </location>
</feature>
<reference evidence="3" key="1">
    <citation type="submission" date="2022-10" db="EMBL/GenBank/DDBJ databases">
        <title>Genome assembly of Pristionchus species.</title>
        <authorList>
            <person name="Yoshida K."/>
            <person name="Sommer R.J."/>
        </authorList>
    </citation>
    <scope>NUCLEOTIDE SEQUENCE [LARGE SCALE GENOMIC DNA]</scope>
    <source>
        <strain evidence="3">RS5460</strain>
    </source>
</reference>
<protein>
    <submittedName>
        <fullName evidence="2">Uncharacterized protein</fullName>
    </submittedName>
</protein>
<keyword evidence="1" id="KW-1133">Transmembrane helix</keyword>
<evidence type="ECO:0000313" key="3">
    <source>
        <dbReference type="Proteomes" id="UP001328107"/>
    </source>
</evidence>
<gene>
    <name evidence="2" type="ORF">PMAYCL1PPCAC_10544</name>
</gene>
<feature type="transmembrane region" description="Helical" evidence="1">
    <location>
        <begin position="68"/>
        <end position="85"/>
    </location>
</feature>
<keyword evidence="3" id="KW-1185">Reference proteome</keyword>
<comment type="caution">
    <text evidence="2">The sequence shown here is derived from an EMBL/GenBank/DDBJ whole genome shotgun (WGS) entry which is preliminary data.</text>
</comment>
<proteinExistence type="predicted"/>
<evidence type="ECO:0000256" key="1">
    <source>
        <dbReference type="SAM" id="Phobius"/>
    </source>
</evidence>
<feature type="non-terminal residue" evidence="2">
    <location>
        <position position="1"/>
    </location>
</feature>